<evidence type="ECO:0000256" key="5">
    <source>
        <dbReference type="ARBA" id="ARBA00022679"/>
    </source>
</evidence>
<evidence type="ECO:0000256" key="7">
    <source>
        <dbReference type="ARBA" id="ARBA00022968"/>
    </source>
</evidence>
<keyword evidence="9" id="KW-0333">Golgi apparatus</keyword>
<dbReference type="Ensembl" id="ENSGMOT00000070625.1">
    <property type="protein sequence ID" value="ENSGMOP00000059980.1"/>
    <property type="gene ID" value="ENSGMOG00000030416.1"/>
</dbReference>
<evidence type="ECO:0000256" key="3">
    <source>
        <dbReference type="ARBA" id="ARBA00006003"/>
    </source>
</evidence>
<keyword evidence="6" id="KW-0812">Transmembrane</keyword>
<keyword evidence="11" id="KW-1015">Disulfide bond</keyword>
<evidence type="ECO:0000313" key="19">
    <source>
        <dbReference type="Ensembl" id="ENSGMOP00000059980.1"/>
    </source>
</evidence>
<sequence>MNYTIRRTVSACCWNCTQPFLEPAEGDPCILFKPAIVRWCNDSISVPHLLPQTCPDSIARKWSSSGFNGSFLGTVPVLQWAKDVTLHQHQRLKQFHGAYGWFSMDYDSLKATLSVLNLTANHQMFDDWEHRQNGSQCIRCAVVGNGGILKDSGKGPEIDGHNYVFRTNGAILDGFQKDVGTRTTHYTFSTNTMRNSMGSYRSAGFRGPPVSNETRYVFLPTSYRDYLMVKAVATHTPVERGQDKSKTPPKYFGEDATAEKLKMLHPDFVRYLRNRFFTAQTLKKRYREIFRPSTGSVMLLAALHTCDQVSAYGFMTPDYSKYSDHYFDKTYHRVIFYANHEFRLELALWQQLHKAGLMRLFMRPSTTGSPRPATHGPQSNGTG</sequence>
<evidence type="ECO:0000256" key="11">
    <source>
        <dbReference type="ARBA" id="ARBA00023157"/>
    </source>
</evidence>
<evidence type="ECO:0000313" key="20">
    <source>
        <dbReference type="Proteomes" id="UP000694546"/>
    </source>
</evidence>
<evidence type="ECO:0000256" key="14">
    <source>
        <dbReference type="ARBA" id="ARBA00039109"/>
    </source>
</evidence>
<evidence type="ECO:0000256" key="15">
    <source>
        <dbReference type="ARBA" id="ARBA00050664"/>
    </source>
</evidence>
<evidence type="ECO:0000256" key="2">
    <source>
        <dbReference type="ARBA" id="ARBA00004922"/>
    </source>
</evidence>
<dbReference type="Gene3D" id="3.90.1480.20">
    <property type="entry name" value="Glycosyl transferase family 29"/>
    <property type="match status" value="1"/>
</dbReference>
<dbReference type="GO" id="GO:0000139">
    <property type="term" value="C:Golgi membrane"/>
    <property type="evidence" value="ECO:0007669"/>
    <property type="project" value="UniProtKB-SubCell"/>
</dbReference>
<reference evidence="19" key="1">
    <citation type="submission" date="2025-08" db="UniProtKB">
        <authorList>
            <consortium name="Ensembl"/>
        </authorList>
    </citation>
    <scope>IDENTIFICATION</scope>
</reference>
<evidence type="ECO:0000256" key="16">
    <source>
        <dbReference type="ARBA" id="ARBA00052285"/>
    </source>
</evidence>
<accession>A0A8C5CDW7</accession>
<feature type="region of interest" description="Disordered" evidence="18">
    <location>
        <begin position="363"/>
        <end position="383"/>
    </location>
</feature>
<name>A0A8C5CDW7_GADMO</name>
<comment type="pathway">
    <text evidence="2">Protein modification; protein glycosylation.</text>
</comment>
<keyword evidence="5" id="KW-0808">Transferase</keyword>
<keyword evidence="7" id="KW-0735">Signal-anchor</keyword>
<keyword evidence="10" id="KW-0472">Membrane</keyword>
<evidence type="ECO:0000256" key="12">
    <source>
        <dbReference type="ARBA" id="ARBA00023180"/>
    </source>
</evidence>
<dbReference type="PANTHER" id="PTHR45941:SF4">
    <property type="entry name" value="ST6 N-ACETYLGALACTOSAMINIDE ALPHA-2,6-SIALYLTRANSFERASE 2"/>
    <property type="match status" value="1"/>
</dbReference>
<reference evidence="19" key="2">
    <citation type="submission" date="2025-09" db="UniProtKB">
        <authorList>
            <consortium name="Ensembl"/>
        </authorList>
    </citation>
    <scope>IDENTIFICATION</scope>
</reference>
<dbReference type="InterPro" id="IPR001675">
    <property type="entry name" value="Glyco_trans_29"/>
</dbReference>
<dbReference type="FunFam" id="3.90.1480.20:FF:000015">
    <property type="entry name" value="Lactosylceramide alpha-2,3-sialyltransferase"/>
    <property type="match status" value="1"/>
</dbReference>
<evidence type="ECO:0000256" key="17">
    <source>
        <dbReference type="PIRSR" id="PIRSR005557-2"/>
    </source>
</evidence>
<dbReference type="Proteomes" id="UP000694546">
    <property type="component" value="Chromosome 18"/>
</dbReference>
<comment type="catalytic activity">
    <reaction evidence="15">
        <text>a 3-O-[N-acetyl-alpha-neuraminyl-(2-&gt;3)-beta-D-galactosyl-(1-&gt;3)-N-acetyl-alpha-D-galactosaminyl]-L-threonyl-[protein] + CMP-N-acetyl-beta-neuraminate = a 3-O-{alpha-Neu5Ac-(2-&gt;3)-beta-D-Gal-(1-&gt;3)-[alpha-Neu5Ac-(2-&gt;6)]-alpha-D-GalNAc}-L-threonyl-[protein] + CMP + H(+)</text>
        <dbReference type="Rhea" id="RHEA:81659"/>
        <dbReference type="Rhea" id="RHEA-COMP:14417"/>
        <dbReference type="Rhea" id="RHEA-COMP:16763"/>
        <dbReference type="ChEBI" id="CHEBI:15378"/>
        <dbReference type="ChEBI" id="CHEBI:57812"/>
        <dbReference type="ChEBI" id="CHEBI:60377"/>
        <dbReference type="ChEBI" id="CHEBI:139598"/>
        <dbReference type="ChEBI" id="CHEBI:156398"/>
    </reaction>
    <physiologicalReaction direction="left-to-right" evidence="15">
        <dbReference type="Rhea" id="RHEA:81660"/>
    </physiologicalReaction>
</comment>
<organism evidence="19 20">
    <name type="scientific">Gadus morhua</name>
    <name type="common">Atlantic cod</name>
    <dbReference type="NCBI Taxonomy" id="8049"/>
    <lineage>
        <taxon>Eukaryota</taxon>
        <taxon>Metazoa</taxon>
        <taxon>Chordata</taxon>
        <taxon>Craniata</taxon>
        <taxon>Vertebrata</taxon>
        <taxon>Euteleostomi</taxon>
        <taxon>Actinopterygii</taxon>
        <taxon>Neopterygii</taxon>
        <taxon>Teleostei</taxon>
        <taxon>Neoteleostei</taxon>
        <taxon>Acanthomorphata</taxon>
        <taxon>Zeiogadaria</taxon>
        <taxon>Gadariae</taxon>
        <taxon>Gadiformes</taxon>
        <taxon>Gadoidei</taxon>
        <taxon>Gadidae</taxon>
        <taxon>Gadus</taxon>
    </lineage>
</organism>
<evidence type="ECO:0000256" key="10">
    <source>
        <dbReference type="ARBA" id="ARBA00023136"/>
    </source>
</evidence>
<protein>
    <recommendedName>
        <fullName evidence="14">alpha-N-acetylgalactosaminide alpha-2,6-sialyltransferase</fullName>
        <ecNumber evidence="14">2.4.3.3</ecNumber>
    </recommendedName>
</protein>
<feature type="disulfide bond" evidence="17">
    <location>
        <begin position="140"/>
        <end position="306"/>
    </location>
</feature>
<comment type="catalytic activity">
    <reaction evidence="16">
        <text>a 3-O-[N-acetyl-alpha-D-galactosaminyl]-L-threonyl-[protein] + CMP-N-acetyl-beta-neuraminate = a 3-O-[N-acetyl-alpha-neuraminosyl-(2-&gt;6)-N-acetyl-alpha-D-galactosaminyl]-L-threonyl-[protein] + CMP + H(+)</text>
        <dbReference type="Rhea" id="RHEA:81643"/>
        <dbReference type="Rhea" id="RHEA-COMP:11689"/>
        <dbReference type="Rhea" id="RHEA-COMP:19720"/>
        <dbReference type="ChEBI" id="CHEBI:15378"/>
        <dbReference type="ChEBI" id="CHEBI:57812"/>
        <dbReference type="ChEBI" id="CHEBI:60377"/>
        <dbReference type="ChEBI" id="CHEBI:87075"/>
        <dbReference type="ChEBI" id="CHEBI:231970"/>
    </reaction>
    <physiologicalReaction direction="left-to-right" evidence="16">
        <dbReference type="Rhea" id="RHEA:81644"/>
    </physiologicalReaction>
</comment>
<evidence type="ECO:0000256" key="6">
    <source>
        <dbReference type="ARBA" id="ARBA00022692"/>
    </source>
</evidence>
<comment type="similarity">
    <text evidence="3">Belongs to the glycosyltransferase 29 family.</text>
</comment>
<dbReference type="PIRSF" id="PIRSF005557">
    <property type="entry name" value="Sialyl_trans"/>
    <property type="match status" value="1"/>
</dbReference>
<dbReference type="GeneTree" id="ENSGT00940000164863"/>
<dbReference type="Pfam" id="PF00777">
    <property type="entry name" value="Glyco_transf_29"/>
    <property type="match status" value="1"/>
</dbReference>
<evidence type="ECO:0000256" key="4">
    <source>
        <dbReference type="ARBA" id="ARBA00022676"/>
    </source>
</evidence>
<evidence type="ECO:0000256" key="13">
    <source>
        <dbReference type="ARBA" id="ARBA00036348"/>
    </source>
</evidence>
<dbReference type="GO" id="GO:0001665">
    <property type="term" value="F:alpha-N-acetylgalactosaminide alpha-2,6-sialyltransferase activity"/>
    <property type="evidence" value="ECO:0007669"/>
    <property type="project" value="UniProtKB-EC"/>
</dbReference>
<dbReference type="EC" id="2.4.3.3" evidence="14"/>
<dbReference type="InterPro" id="IPR038578">
    <property type="entry name" value="GT29-like_sf"/>
</dbReference>
<evidence type="ECO:0000256" key="18">
    <source>
        <dbReference type="SAM" id="MobiDB-lite"/>
    </source>
</evidence>
<comment type="subcellular location">
    <subcellularLocation>
        <location evidence="1">Golgi apparatus membrane</location>
        <topology evidence="1">Single-pass type II membrane protein</topology>
    </subcellularLocation>
</comment>
<dbReference type="InterPro" id="IPR012163">
    <property type="entry name" value="Sialyl_trans"/>
</dbReference>
<keyword evidence="4" id="KW-0328">Glycosyltransferase</keyword>
<dbReference type="PANTHER" id="PTHR45941">
    <property type="entry name" value="ALPHA-N-ACETYLGALACTOSAMINIDE ALPHA-2,6-SIALYLTRANSFERASE 2-LIKE-RELATED"/>
    <property type="match status" value="1"/>
</dbReference>
<keyword evidence="8" id="KW-1133">Transmembrane helix</keyword>
<dbReference type="OMA" id="SEYYYDT"/>
<evidence type="ECO:0000256" key="9">
    <source>
        <dbReference type="ARBA" id="ARBA00023034"/>
    </source>
</evidence>
<evidence type="ECO:0000256" key="8">
    <source>
        <dbReference type="ARBA" id="ARBA00022989"/>
    </source>
</evidence>
<comment type="catalytic activity">
    <reaction evidence="13">
        <text>a beta-D-galactosyl-(1-&gt;3)-N-acetyl-alpha-D-galactosaminyl derivative + CMP-N-acetyl-beta-neuraminate = a beta-D-galactosyl-(1-&gt;3)-[N-acetyl-alpha-neuraminyl-(2-&gt;6)]-N-acetyl-alpha-D-galactosaminyl derivative + CMP + H(+)</text>
        <dbReference type="Rhea" id="RHEA:11136"/>
        <dbReference type="ChEBI" id="CHEBI:15378"/>
        <dbReference type="ChEBI" id="CHEBI:57812"/>
        <dbReference type="ChEBI" id="CHEBI:60377"/>
        <dbReference type="ChEBI" id="CHEBI:133470"/>
        <dbReference type="ChEBI" id="CHEBI:140764"/>
        <dbReference type="EC" id="2.4.3.3"/>
    </reaction>
    <physiologicalReaction direction="left-to-right" evidence="13">
        <dbReference type="Rhea" id="RHEA:11137"/>
    </physiologicalReaction>
</comment>
<keyword evidence="20" id="KW-1185">Reference proteome</keyword>
<keyword evidence="12" id="KW-0325">Glycoprotein</keyword>
<dbReference type="AlphaFoldDB" id="A0A8C5CDW7"/>
<proteinExistence type="inferred from homology"/>
<evidence type="ECO:0000256" key="1">
    <source>
        <dbReference type="ARBA" id="ARBA00004323"/>
    </source>
</evidence>